<protein>
    <submittedName>
        <fullName evidence="6">Uncharacterized protein</fullName>
    </submittedName>
</protein>
<keyword evidence="5" id="KW-0472">Membrane</keyword>
<name>A0A5M6C9R5_9TREE</name>
<evidence type="ECO:0000256" key="1">
    <source>
        <dbReference type="ARBA" id="ARBA00004141"/>
    </source>
</evidence>
<dbReference type="GO" id="GO:0016020">
    <property type="term" value="C:membrane"/>
    <property type="evidence" value="ECO:0007669"/>
    <property type="project" value="UniProtKB-SubCell"/>
</dbReference>
<sequence length="612" mass="68721">MSGRAAAPAARPAGGEQTRNEKIMGVVRSIAMFVALQAAMKYGMSYMGMGKSAAPSAPASSNAASPGSVPQVNVQSSSAVATQALPAWDIGTPLSMLLYTSTHPFSGDVDVDAPLVQWDGLTYGNWNDERDIDLLLDVPESVRSNNGSWWMDVVLVKNGGLPRNKGPEDVHIYRKQLTRFFPKKRVRKEKKLIGGKEEDEKVEEEEPLEVTMPAQPIVSHWASNLTLTIISSGGAIDPSQFPPLTAQYFKVVNQSTGAPVYYPPIFPNDFWLMKENLNQINETSETLPLHINYRPISSIKFQIFSTMTASFDQAAAQQGSGGAEFDEIKRTLTETSPWLLITTAIVTVLHMVFEFLAFSSDVSHWRKKDKDQDLVGVSLNTILTNCFVQLVILLYLQDSSEETSFMILFGQGIGLLIEAWKITKVTNVRIRPSTSILGYSLHFENKRQLTEDEKKTQEYDALAFKLVSYGAIPLLAGYTVYSLLYLTHRGWYSFVITTLAQAIYMFGFVQLIPQLIINYKLKSVAHMPMKAMMYKTLSTVVDDFFAFCIRMPWLHRLACFRDDVVFLILIYQRWIYRVDYSRVNEYGQVNEGMVEDVGGAKEVEKEETKKTK</sequence>
<proteinExistence type="inferred from homology"/>
<evidence type="ECO:0000256" key="5">
    <source>
        <dbReference type="ARBA" id="ARBA00023136"/>
    </source>
</evidence>
<keyword evidence="4" id="KW-1133">Transmembrane helix</keyword>
<dbReference type="InterPro" id="IPR008429">
    <property type="entry name" value="CLPTM1"/>
</dbReference>
<dbReference type="GO" id="GO:0012505">
    <property type="term" value="C:endomembrane system"/>
    <property type="evidence" value="ECO:0007669"/>
    <property type="project" value="TreeGrafter"/>
</dbReference>
<gene>
    <name evidence="6" type="ORF">CI109_101082</name>
</gene>
<comment type="subcellular location">
    <subcellularLocation>
        <location evidence="1">Membrane</location>
        <topology evidence="1">Multi-pass membrane protein</topology>
    </subcellularLocation>
</comment>
<dbReference type="GeneID" id="43586851"/>
<dbReference type="OrthoDB" id="378564at2759"/>
<evidence type="ECO:0000256" key="3">
    <source>
        <dbReference type="ARBA" id="ARBA00022692"/>
    </source>
</evidence>
<organism evidence="6 7">
    <name type="scientific">Kwoniella shandongensis</name>
    <dbReference type="NCBI Taxonomy" id="1734106"/>
    <lineage>
        <taxon>Eukaryota</taxon>
        <taxon>Fungi</taxon>
        <taxon>Dikarya</taxon>
        <taxon>Basidiomycota</taxon>
        <taxon>Agaricomycotina</taxon>
        <taxon>Tremellomycetes</taxon>
        <taxon>Tremellales</taxon>
        <taxon>Cryptococcaceae</taxon>
        <taxon>Kwoniella</taxon>
    </lineage>
</organism>
<evidence type="ECO:0000313" key="6">
    <source>
        <dbReference type="EMBL" id="WWD16652.1"/>
    </source>
</evidence>
<accession>A0A5M6C9R5</accession>
<evidence type="ECO:0000313" key="7">
    <source>
        <dbReference type="Proteomes" id="UP000322225"/>
    </source>
</evidence>
<dbReference type="PANTHER" id="PTHR21347:SF0">
    <property type="entry name" value="LIPID SCRAMBLASE CLPTM1L"/>
    <property type="match status" value="1"/>
</dbReference>
<dbReference type="Proteomes" id="UP000322225">
    <property type="component" value="Chromosome 2"/>
</dbReference>
<evidence type="ECO:0000256" key="4">
    <source>
        <dbReference type="ARBA" id="ARBA00022989"/>
    </source>
</evidence>
<dbReference type="EMBL" id="CP144052">
    <property type="protein sequence ID" value="WWD16652.1"/>
    <property type="molecule type" value="Genomic_DNA"/>
</dbReference>
<dbReference type="Pfam" id="PF05602">
    <property type="entry name" value="CLPTM1"/>
    <property type="match status" value="1"/>
</dbReference>
<evidence type="ECO:0000256" key="2">
    <source>
        <dbReference type="ARBA" id="ARBA00009310"/>
    </source>
</evidence>
<keyword evidence="3" id="KW-0812">Transmembrane</keyword>
<dbReference type="KEGG" id="ksn:43586851"/>
<dbReference type="RefSeq" id="XP_031863073.1">
    <property type="nucleotide sequence ID" value="XM_032002734.1"/>
</dbReference>
<reference evidence="6" key="1">
    <citation type="submission" date="2017-08" db="EMBL/GenBank/DDBJ databases">
        <authorList>
            <person name="Cuomo C."/>
            <person name="Billmyre B."/>
            <person name="Heitman J."/>
        </authorList>
    </citation>
    <scope>NUCLEOTIDE SEQUENCE</scope>
    <source>
        <strain evidence="6">CBS 12478</strain>
    </source>
</reference>
<comment type="similarity">
    <text evidence="2">Belongs to the CLPTM1 family.</text>
</comment>
<reference evidence="6" key="2">
    <citation type="submission" date="2024-01" db="EMBL/GenBank/DDBJ databases">
        <title>Comparative genomics of Cryptococcus and Kwoniella reveals pathogenesis evolution and contrasting modes of karyotype evolution via chromosome fusion or intercentromeric recombination.</title>
        <authorList>
            <person name="Coelho M.A."/>
            <person name="David-Palma M."/>
            <person name="Shea T."/>
            <person name="Bowers K."/>
            <person name="McGinley-Smith S."/>
            <person name="Mohammad A.W."/>
            <person name="Gnirke A."/>
            <person name="Yurkov A.M."/>
            <person name="Nowrousian M."/>
            <person name="Sun S."/>
            <person name="Cuomo C.A."/>
            <person name="Heitman J."/>
        </authorList>
    </citation>
    <scope>NUCLEOTIDE SEQUENCE</scope>
    <source>
        <strain evidence="6">CBS 12478</strain>
    </source>
</reference>
<keyword evidence="7" id="KW-1185">Reference proteome</keyword>
<dbReference type="PANTHER" id="PTHR21347">
    <property type="entry name" value="CLEFT LIP AND PALATE ASSOCIATED TRANSMEMBRANE PROTEIN-RELATED"/>
    <property type="match status" value="1"/>
</dbReference>
<dbReference type="AlphaFoldDB" id="A0A5M6C9R5"/>